<evidence type="ECO:0000313" key="1">
    <source>
        <dbReference type="EMBL" id="KPI90339.1"/>
    </source>
</evidence>
<proteinExistence type="predicted"/>
<protein>
    <recommendedName>
        <fullName evidence="3">Sucrase/ferredoxin-like family protein</fullName>
    </recommendedName>
</protein>
<dbReference type="EMBL" id="LJSK01000007">
    <property type="protein sequence ID" value="KPI90339.1"/>
    <property type="molecule type" value="Genomic_DNA"/>
</dbReference>
<dbReference type="CDD" id="cd03062">
    <property type="entry name" value="TRX_Fd_Sucrase"/>
    <property type="match status" value="1"/>
</dbReference>
<dbReference type="Proteomes" id="UP000038009">
    <property type="component" value="Unassembled WGS sequence"/>
</dbReference>
<gene>
    <name evidence="1" type="ORF">ABL78_0566</name>
</gene>
<sequence>MLSHARCFLSRALVQNYKTKVSAETLTAIAGLDADVFGFSRPECCGPVPEGLPGSFQITDHVILNTALLPTEWAKRAQNVPHFRALQKRLQEELPSASIAVCHTPEYPANTVLRFNLDSAANGQCRQYTVDKDGAMELPWQMADAQCADCSAHHFVFICAHRLRDARCGYCGPVLVDVMSQEVKRAFPNLRTVHVIPCSHFGGHVYAGNVLLYSKHGGICFGCVTPDDAEAIIDFIRQDDGIVPDALQNRVRGRMTSRSPNGPPPR</sequence>
<dbReference type="PANTHER" id="PTHR31902">
    <property type="entry name" value="ACTIN PATCHES DISTAL PROTEIN 1"/>
    <property type="match status" value="1"/>
</dbReference>
<dbReference type="InterPro" id="IPR036249">
    <property type="entry name" value="Thioredoxin-like_sf"/>
</dbReference>
<dbReference type="AlphaFoldDB" id="A0A0N0P8U1"/>
<dbReference type="InterPro" id="IPR009737">
    <property type="entry name" value="Aim32/Apd1-like"/>
</dbReference>
<dbReference type="SUPFAM" id="SSF52833">
    <property type="entry name" value="Thioredoxin-like"/>
    <property type="match status" value="1"/>
</dbReference>
<comment type="caution">
    <text evidence="1">The sequence shown here is derived from an EMBL/GenBank/DDBJ whole genome shotgun (WGS) entry which is preliminary data.</text>
</comment>
<dbReference type="OrthoDB" id="10253744at2759"/>
<dbReference type="PANTHER" id="PTHR31902:SF14">
    <property type="entry name" value="ACTIN PATCHES DISTAL PROTEIN 1"/>
    <property type="match status" value="1"/>
</dbReference>
<organism evidence="1 2">
    <name type="scientific">Leptomonas seymouri</name>
    <dbReference type="NCBI Taxonomy" id="5684"/>
    <lineage>
        <taxon>Eukaryota</taxon>
        <taxon>Discoba</taxon>
        <taxon>Euglenozoa</taxon>
        <taxon>Kinetoplastea</taxon>
        <taxon>Metakinetoplastina</taxon>
        <taxon>Trypanosomatida</taxon>
        <taxon>Trypanosomatidae</taxon>
        <taxon>Leishmaniinae</taxon>
        <taxon>Leptomonas</taxon>
    </lineage>
</organism>
<name>A0A0N0P8U1_LEPSE</name>
<evidence type="ECO:0000313" key="2">
    <source>
        <dbReference type="Proteomes" id="UP000038009"/>
    </source>
</evidence>
<keyword evidence="2" id="KW-1185">Reference proteome</keyword>
<dbReference type="VEuPathDB" id="TriTrypDB:Lsey_0007_0520"/>
<dbReference type="Gene3D" id="3.40.30.10">
    <property type="entry name" value="Glutaredoxin"/>
    <property type="match status" value="1"/>
</dbReference>
<dbReference type="Pfam" id="PF06999">
    <property type="entry name" value="Suc_Fer-like"/>
    <property type="match status" value="1"/>
</dbReference>
<reference evidence="1 2" key="1">
    <citation type="journal article" date="2015" name="PLoS Pathog.">
        <title>Leptomonas seymouri: Adaptations to the Dixenous Life Cycle Analyzed by Genome Sequencing, Transcriptome Profiling and Co-infection with Leishmania donovani.</title>
        <authorList>
            <person name="Kraeva N."/>
            <person name="Butenko A."/>
            <person name="Hlavacova J."/>
            <person name="Kostygov A."/>
            <person name="Myskova J."/>
            <person name="Grybchuk D."/>
            <person name="Lestinova T."/>
            <person name="Votypka J."/>
            <person name="Volf P."/>
            <person name="Opperdoes F."/>
            <person name="Flegontov P."/>
            <person name="Lukes J."/>
            <person name="Yurchenko V."/>
        </authorList>
    </citation>
    <scope>NUCLEOTIDE SEQUENCE [LARGE SCALE GENOMIC DNA]</scope>
    <source>
        <strain evidence="1 2">ATCC 30220</strain>
    </source>
</reference>
<evidence type="ECO:0008006" key="3">
    <source>
        <dbReference type="Google" id="ProtNLM"/>
    </source>
</evidence>
<accession>A0A0N0P8U1</accession>